<feature type="transmembrane region" description="Helical" evidence="1">
    <location>
        <begin position="82"/>
        <end position="99"/>
    </location>
</feature>
<gene>
    <name evidence="2" type="ORF">JY572_28280</name>
</gene>
<keyword evidence="3" id="KW-1185">Reference proteome</keyword>
<dbReference type="Proteomes" id="UP000663090">
    <property type="component" value="Chromosome"/>
</dbReference>
<evidence type="ECO:0000313" key="3">
    <source>
        <dbReference type="Proteomes" id="UP000663090"/>
    </source>
</evidence>
<organism evidence="2 3">
    <name type="scientific">Myxococcus landrumensis</name>
    <dbReference type="NCBI Taxonomy" id="2813577"/>
    <lineage>
        <taxon>Bacteria</taxon>
        <taxon>Pseudomonadati</taxon>
        <taxon>Myxococcota</taxon>
        <taxon>Myxococcia</taxon>
        <taxon>Myxococcales</taxon>
        <taxon>Cystobacterineae</taxon>
        <taxon>Myxococcaceae</taxon>
        <taxon>Myxococcus</taxon>
    </lineage>
</organism>
<keyword evidence="1" id="KW-0812">Transmembrane</keyword>
<name>A0ABX7N4B1_9BACT</name>
<dbReference type="EMBL" id="CP071091">
    <property type="protein sequence ID" value="QSQ12241.1"/>
    <property type="molecule type" value="Genomic_DNA"/>
</dbReference>
<keyword evidence="1" id="KW-0472">Membrane</keyword>
<proteinExistence type="predicted"/>
<keyword evidence="1" id="KW-1133">Transmembrane helix</keyword>
<feature type="transmembrane region" description="Helical" evidence="1">
    <location>
        <begin position="50"/>
        <end position="70"/>
    </location>
</feature>
<protein>
    <submittedName>
        <fullName evidence="2">Uncharacterized protein</fullName>
    </submittedName>
</protein>
<accession>A0ABX7N4B1</accession>
<sequence length="310" mass="35706">MPFDINRFRAEKHYRNTAPVAELMGDLGFLARFDTEIEALRNKWRGRASVASWVCGLLFVVLLIIGFARSGDEESGGMEKQWAGWGITLVLAVGLHLRANKYSRQDLENRRYSLLTQLLLRLRRDIEPEEPVTLELDFRAVDHPDKWTEKGRAGRWTTNEFEDPWMSLHVRLRDGTHLRLSMEEWLQKRTRTKVNARGKHKTKQKQKSATFLQAQLRVKPERHPDLASLRDTARQSVRLPPKVLLSKLEVSEDRLSLRARMDSDWVAVPVDSAPAPDATRTCLMMLLSLYQVLNHSHARQGKKLSARASP</sequence>
<evidence type="ECO:0000256" key="1">
    <source>
        <dbReference type="SAM" id="Phobius"/>
    </source>
</evidence>
<reference evidence="2 3" key="1">
    <citation type="submission" date="2021-02" db="EMBL/GenBank/DDBJ databases">
        <title>De Novo genome assembly of isolated myxobacteria.</title>
        <authorList>
            <person name="Stevens D.C."/>
        </authorList>
    </citation>
    <scope>NUCLEOTIDE SEQUENCE [LARGE SCALE GENOMIC DNA]</scope>
    <source>
        <strain evidence="2 3">SCHIC003</strain>
    </source>
</reference>
<dbReference type="RefSeq" id="WP_206713971.1">
    <property type="nucleotide sequence ID" value="NZ_CP071091.1"/>
</dbReference>
<evidence type="ECO:0000313" key="2">
    <source>
        <dbReference type="EMBL" id="QSQ12241.1"/>
    </source>
</evidence>